<protein>
    <submittedName>
        <fullName evidence="3">Uncharacterized protein</fullName>
    </submittedName>
</protein>
<proteinExistence type="predicted"/>
<feature type="transmembrane region" description="Helical" evidence="2">
    <location>
        <begin position="108"/>
        <end position="127"/>
    </location>
</feature>
<feature type="region of interest" description="Disordered" evidence="1">
    <location>
        <begin position="137"/>
        <end position="159"/>
    </location>
</feature>
<accession>A0A8G0LD62</accession>
<evidence type="ECO:0000313" key="4">
    <source>
        <dbReference type="Proteomes" id="UP000826661"/>
    </source>
</evidence>
<feature type="region of interest" description="Disordered" evidence="1">
    <location>
        <begin position="1"/>
        <end position="39"/>
    </location>
</feature>
<keyword evidence="2" id="KW-0472">Membrane</keyword>
<evidence type="ECO:0000256" key="2">
    <source>
        <dbReference type="SAM" id="Phobius"/>
    </source>
</evidence>
<feature type="region of interest" description="Disordered" evidence="1">
    <location>
        <begin position="180"/>
        <end position="204"/>
    </location>
</feature>
<name>A0A8G0LD62_9HYPO</name>
<dbReference type="Proteomes" id="UP000826661">
    <property type="component" value="Chromosome II"/>
</dbReference>
<feature type="transmembrane region" description="Helical" evidence="2">
    <location>
        <begin position="72"/>
        <end position="96"/>
    </location>
</feature>
<keyword evidence="4" id="KW-1185">Reference proteome</keyword>
<dbReference type="AlphaFoldDB" id="A0A8G0LD62"/>
<reference evidence="3 4" key="1">
    <citation type="journal article" date="2021" name="BMC Genomics">
        <title>Telomere-to-telomere genome assembly of asparaginase-producing Trichoderma simmonsii.</title>
        <authorList>
            <person name="Chung D."/>
            <person name="Kwon Y.M."/>
            <person name="Yang Y."/>
        </authorList>
    </citation>
    <scope>NUCLEOTIDE SEQUENCE [LARGE SCALE GENOMIC DNA]</scope>
    <source>
        <strain evidence="3 4">GH-Sj1</strain>
    </source>
</reference>
<dbReference type="EMBL" id="CP075865">
    <property type="protein sequence ID" value="QYS97639.1"/>
    <property type="molecule type" value="Genomic_DNA"/>
</dbReference>
<evidence type="ECO:0000313" key="3">
    <source>
        <dbReference type="EMBL" id="QYS97639.1"/>
    </source>
</evidence>
<evidence type="ECO:0000256" key="1">
    <source>
        <dbReference type="SAM" id="MobiDB-lite"/>
    </source>
</evidence>
<keyword evidence="2" id="KW-1133">Transmembrane helix</keyword>
<gene>
    <name evidence="3" type="ORF">H0G86_004861</name>
</gene>
<sequence>MQPNSLNSLSLPPTAQSLLPNPPSRVGTQNPTPPFATTAPELAPRTALLITTSARALGKTNPRSPCLLDLDLFSFFFSFLSSVFFVPFTLFGTFLPSPPCAVSPPLHLRPPCVTLVLVAAIFPRRLFDEHRSPPLKKKTYRANASDARSHRPIGGHAIDSSTNHLPSALPVPAVLPAAEVESLPAAQTQEEEGKHRSPSSSSSS</sequence>
<keyword evidence="2" id="KW-0812">Transmembrane</keyword>
<organism evidence="3 4">
    <name type="scientific">Trichoderma simmonsii</name>
    <dbReference type="NCBI Taxonomy" id="1491479"/>
    <lineage>
        <taxon>Eukaryota</taxon>
        <taxon>Fungi</taxon>
        <taxon>Dikarya</taxon>
        <taxon>Ascomycota</taxon>
        <taxon>Pezizomycotina</taxon>
        <taxon>Sordariomycetes</taxon>
        <taxon>Hypocreomycetidae</taxon>
        <taxon>Hypocreales</taxon>
        <taxon>Hypocreaceae</taxon>
        <taxon>Trichoderma</taxon>
    </lineage>
</organism>
<feature type="compositionally biased region" description="Polar residues" evidence="1">
    <location>
        <begin position="1"/>
        <end position="19"/>
    </location>
</feature>